<evidence type="ECO:0000256" key="2">
    <source>
        <dbReference type="ARBA" id="ARBA00022737"/>
    </source>
</evidence>
<feature type="compositionally biased region" description="Acidic residues" evidence="5">
    <location>
        <begin position="1112"/>
        <end position="1121"/>
    </location>
</feature>
<evidence type="ECO:0000313" key="7">
    <source>
        <dbReference type="Proteomes" id="UP000596660"/>
    </source>
</evidence>
<feature type="region of interest" description="Disordered" evidence="5">
    <location>
        <begin position="1037"/>
        <end position="1085"/>
    </location>
</feature>
<evidence type="ECO:0000256" key="3">
    <source>
        <dbReference type="PROSITE-ProRule" id="PRU00708"/>
    </source>
</evidence>
<feature type="repeat" description="PPR" evidence="3">
    <location>
        <begin position="262"/>
        <end position="296"/>
    </location>
</feature>
<evidence type="ECO:0000256" key="4">
    <source>
        <dbReference type="SAM" id="Coils"/>
    </source>
</evidence>
<feature type="compositionally biased region" description="Basic and acidic residues" evidence="5">
    <location>
        <begin position="1183"/>
        <end position="1202"/>
    </location>
</feature>
<protein>
    <recommendedName>
        <fullName evidence="8">Pentatricopeptide repeat-containing protein</fullName>
    </recommendedName>
</protein>
<keyword evidence="2" id="KW-0677">Repeat</keyword>
<dbReference type="PANTHER" id="PTHR47926">
    <property type="entry name" value="PENTATRICOPEPTIDE REPEAT-CONTAINING PROTEIN"/>
    <property type="match status" value="1"/>
</dbReference>
<keyword evidence="4" id="KW-0175">Coiled coil</keyword>
<feature type="repeat" description="PPR" evidence="3">
    <location>
        <begin position="363"/>
        <end position="397"/>
    </location>
</feature>
<dbReference type="AlphaFoldDB" id="A0A803KW49"/>
<feature type="region of interest" description="Disordered" evidence="5">
    <location>
        <begin position="1105"/>
        <end position="1129"/>
    </location>
</feature>
<feature type="compositionally biased region" description="Pro residues" evidence="5">
    <location>
        <begin position="1203"/>
        <end position="1213"/>
    </location>
</feature>
<dbReference type="OMA" id="DFFTREN"/>
<evidence type="ECO:0008006" key="8">
    <source>
        <dbReference type="Google" id="ProtNLM"/>
    </source>
</evidence>
<keyword evidence="7" id="KW-1185">Reference proteome</keyword>
<evidence type="ECO:0000313" key="6">
    <source>
        <dbReference type="EnsemblPlants" id="AUR62003257-RA:cds"/>
    </source>
</evidence>
<name>A0A803KW49_CHEQI</name>
<dbReference type="GO" id="GO:0048731">
    <property type="term" value="P:system development"/>
    <property type="evidence" value="ECO:0007669"/>
    <property type="project" value="UniProtKB-ARBA"/>
</dbReference>
<dbReference type="FunFam" id="1.25.40.10:FF:000090">
    <property type="entry name" value="Pentatricopeptide repeat-containing protein, chloroplastic"/>
    <property type="match status" value="1"/>
</dbReference>
<dbReference type="NCBIfam" id="TIGR00756">
    <property type="entry name" value="PPR"/>
    <property type="match status" value="11"/>
</dbReference>
<feature type="repeat" description="PPR" evidence="3">
    <location>
        <begin position="45"/>
        <end position="75"/>
    </location>
</feature>
<dbReference type="FunFam" id="1.25.40.10:FF:000333">
    <property type="entry name" value="Pentatricopeptide repeat-containing protein"/>
    <property type="match status" value="1"/>
</dbReference>
<proteinExistence type="inferred from homology"/>
<dbReference type="Gene3D" id="1.25.40.10">
    <property type="entry name" value="Tetratricopeptide repeat domain"/>
    <property type="match status" value="5"/>
</dbReference>
<dbReference type="InterPro" id="IPR046848">
    <property type="entry name" value="E_motif"/>
</dbReference>
<dbReference type="EnsemblPlants" id="AUR62003257-RA">
    <property type="protein sequence ID" value="AUR62003257-RA:cds"/>
    <property type="gene ID" value="AUR62003257"/>
</dbReference>
<dbReference type="Pfam" id="PF20431">
    <property type="entry name" value="E_motif"/>
    <property type="match status" value="1"/>
</dbReference>
<dbReference type="FunFam" id="1.25.40.10:FF:000125">
    <property type="entry name" value="Pentatricopeptide repeat-containing protein"/>
    <property type="match status" value="1"/>
</dbReference>
<dbReference type="PANTHER" id="PTHR47926:SF436">
    <property type="entry name" value="PENTATRICOPEPTIDE REPEAT-CONTAINING PROTEIN ELI1, CHLOROPLASTIC-LIKE ISOFORM X2"/>
    <property type="match status" value="1"/>
</dbReference>
<dbReference type="PROSITE" id="PS51375">
    <property type="entry name" value="PPR"/>
    <property type="match status" value="8"/>
</dbReference>
<feature type="repeat" description="PPR" evidence="3">
    <location>
        <begin position="500"/>
        <end position="534"/>
    </location>
</feature>
<reference evidence="6" key="1">
    <citation type="journal article" date="2017" name="Nature">
        <title>The genome of Chenopodium quinoa.</title>
        <authorList>
            <person name="Jarvis D.E."/>
            <person name="Ho Y.S."/>
            <person name="Lightfoot D.J."/>
            <person name="Schmoeckel S.M."/>
            <person name="Li B."/>
            <person name="Borm T.J.A."/>
            <person name="Ohyanagi H."/>
            <person name="Mineta K."/>
            <person name="Michell C.T."/>
            <person name="Saber N."/>
            <person name="Kharbatia N.M."/>
            <person name="Rupper R.R."/>
            <person name="Sharp A.R."/>
            <person name="Dally N."/>
            <person name="Boughton B.A."/>
            <person name="Woo Y.H."/>
            <person name="Gao G."/>
            <person name="Schijlen E.G.W.M."/>
            <person name="Guo X."/>
            <person name="Momin A.A."/>
            <person name="Negrao S."/>
            <person name="Al-Babili S."/>
            <person name="Gehring C."/>
            <person name="Roessner U."/>
            <person name="Jung C."/>
            <person name="Murphy K."/>
            <person name="Arold S.T."/>
            <person name="Gojobori T."/>
            <person name="van der Linden C.G."/>
            <person name="van Loo E.N."/>
            <person name="Jellen E.N."/>
            <person name="Maughan P.J."/>
            <person name="Tester M."/>
        </authorList>
    </citation>
    <scope>NUCLEOTIDE SEQUENCE [LARGE SCALE GENOMIC DNA]</scope>
    <source>
        <strain evidence="6">cv. PI 614886</strain>
    </source>
</reference>
<sequence>MVATISMAEAVTVDLELRWLSLLNSAGFLHLRHILHQYSLYSTNHVSNCNAKISALSRAGNIEAARQLFDKMPKRDVVTWNSLLTGYWKNGFFHESKTLFESMPEKNVVSWNSMIAGCIENDLIDEGFEYFHMMPKRNVASWNAMLSGFVKYGRVEEAVRLFREMPQKNVVSCTAMIDVYLQEGMMNEARALFDQVPQKNGVTWTVMISGYVENAMFTEARELFDQMPNKTVVATTAMITGYCKEGNVEDARNLFDQLRQKDNVAWNALITGYTQNEFGEDALKLFSEMLRLDFQPDKGTFVSVLTACSSLTSLQEGRRVHSLVVKYGYGSNLSVCNALLSMYSKCGGVVDSELAFTEIHSLDVVSWNTILAGFAQHGLYDKACRLFNEMCAKGFTPNGITFLSMLSACGHTGKVKDSMSWFDSMVKDCKMSPSSEHYACLVDILCRGGKLEKAYKIIQEMPFEGNSGVWGALLAACHVYSNVELGELAATKILELDPNNSGAYVMLSNIYARRGMWKEVTKVRRSMKEQGIKKSSAYSWTEIGNKVHIFVGGAVAHSWEFWNVLIRNSRCTLQHRVGSPELISEAGSCNRCKPATKGQEDADSHAILSKKIFVSGSEMQEQMISYDDIQEELNEVKARSRITERERDHAFNEMREIKMQMENADINNLKEALREANRDLQIKDKTIKSLRSEVDKLKQLEFKLIETEASLQTVKEETISFKSSLAQAEASLSDSRKKVDELVVEVGRRKDSEEKLSESVAAQTSQIEQSNVLLEESKLQVSVHKENAFRGYGRYETASVETKTLLDEIDILKNELKLAVEAEDNSKKAMDDLAVALKEVAIESNQAKEKLTSTEQQLEAMNEEAANLKKMVKSTEEAYEALLKASKKENDMLKNTVDRLRLEAEESLLAWNDREIQFVNCIKTTDDEKNTAQEECNKLAKLLREAEGMNEKSKEENKNLRDILKQALSEANVAKEASSLARAENSYLKDALVEKDKALITLAQETERLRINEAESNDTIKELKRVIISGSKKEIAKLEKENKEQKKEKENKDQKKEKENKEQRKVAKKETAAENTEKDAKEGRRLSSTFSFDLNQFWPSIPGIACKSSKDIDEDTDEDDALGGSIFDLVGSPVKDYHRQTTSSGSSEENLVFDNFDEDAQFDDMEMDRASQGKRKALLRRFGDLLRRKNSHPPKDLPHPAKDVPPSPKEIAA</sequence>
<evidence type="ECO:0000256" key="5">
    <source>
        <dbReference type="SAM" id="MobiDB-lite"/>
    </source>
</evidence>
<dbReference type="Pfam" id="PF13041">
    <property type="entry name" value="PPR_2"/>
    <property type="match status" value="3"/>
</dbReference>
<feature type="region of interest" description="Disordered" evidence="5">
    <location>
        <begin position="1183"/>
        <end position="1213"/>
    </location>
</feature>
<dbReference type="Proteomes" id="UP000596660">
    <property type="component" value="Unplaced"/>
</dbReference>
<feature type="repeat" description="PPR" evidence="3">
    <location>
        <begin position="76"/>
        <end position="110"/>
    </location>
</feature>
<feature type="repeat" description="PPR" evidence="3">
    <location>
        <begin position="434"/>
        <end position="468"/>
    </location>
</feature>
<organism evidence="6 7">
    <name type="scientific">Chenopodium quinoa</name>
    <name type="common">Quinoa</name>
    <dbReference type="NCBI Taxonomy" id="63459"/>
    <lineage>
        <taxon>Eukaryota</taxon>
        <taxon>Viridiplantae</taxon>
        <taxon>Streptophyta</taxon>
        <taxon>Embryophyta</taxon>
        <taxon>Tracheophyta</taxon>
        <taxon>Spermatophyta</taxon>
        <taxon>Magnoliopsida</taxon>
        <taxon>eudicotyledons</taxon>
        <taxon>Gunneridae</taxon>
        <taxon>Pentapetalae</taxon>
        <taxon>Caryophyllales</taxon>
        <taxon>Chenopodiaceae</taxon>
        <taxon>Chenopodioideae</taxon>
        <taxon>Atripliceae</taxon>
        <taxon>Chenopodium</taxon>
    </lineage>
</organism>
<accession>A0A803KW49</accession>
<dbReference type="Gramene" id="AUR62003257-RA">
    <property type="protein sequence ID" value="AUR62003257-RA:cds"/>
    <property type="gene ID" value="AUR62003257"/>
</dbReference>
<dbReference type="GO" id="GO:0009451">
    <property type="term" value="P:RNA modification"/>
    <property type="evidence" value="ECO:0007669"/>
    <property type="project" value="InterPro"/>
</dbReference>
<dbReference type="InterPro" id="IPR011990">
    <property type="entry name" value="TPR-like_helical_dom_sf"/>
</dbReference>
<feature type="coiled-coil region" evidence="4">
    <location>
        <begin position="619"/>
        <end position="745"/>
    </location>
</feature>
<evidence type="ECO:0000256" key="1">
    <source>
        <dbReference type="ARBA" id="ARBA00006643"/>
    </source>
</evidence>
<comment type="similarity">
    <text evidence="1">Belongs to the PPR family. PCMP-H subfamily.</text>
</comment>
<dbReference type="SUPFAM" id="SSF48452">
    <property type="entry name" value="TPR-like"/>
    <property type="match status" value="1"/>
</dbReference>
<dbReference type="InterPro" id="IPR046960">
    <property type="entry name" value="PPR_At4g14850-like_plant"/>
</dbReference>
<dbReference type="FunFam" id="1.25.40.10:FF:000767">
    <property type="entry name" value="Pentatricopeptide repeat-containing protein mitochondrial"/>
    <property type="match status" value="1"/>
</dbReference>
<feature type="coiled-coil region" evidence="4">
    <location>
        <begin position="837"/>
        <end position="977"/>
    </location>
</feature>
<dbReference type="InterPro" id="IPR002885">
    <property type="entry name" value="PPR_rpt"/>
</dbReference>
<dbReference type="Pfam" id="PF01535">
    <property type="entry name" value="PPR"/>
    <property type="match status" value="6"/>
</dbReference>
<reference evidence="6" key="2">
    <citation type="submission" date="2021-03" db="UniProtKB">
        <authorList>
            <consortium name="EnsemblPlants"/>
        </authorList>
    </citation>
    <scope>IDENTIFICATION</scope>
</reference>
<feature type="repeat" description="PPR" evidence="3">
    <location>
        <begin position="200"/>
        <end position="234"/>
    </location>
</feature>
<feature type="repeat" description="PPR" evidence="3">
    <location>
        <begin position="138"/>
        <end position="172"/>
    </location>
</feature>
<dbReference type="GO" id="GO:0003723">
    <property type="term" value="F:RNA binding"/>
    <property type="evidence" value="ECO:0007669"/>
    <property type="project" value="InterPro"/>
</dbReference>